<keyword evidence="6" id="KW-0479">Metal-binding</keyword>
<dbReference type="InterPro" id="IPR003442">
    <property type="entry name" value="T6A_TsaE"/>
</dbReference>
<comment type="caution">
    <text evidence="11">The sequence shown here is derived from an EMBL/GenBank/DDBJ whole genome shotgun (WGS) entry which is preliminary data.</text>
</comment>
<keyword evidence="7" id="KW-0547">Nucleotide-binding</keyword>
<dbReference type="Proteomes" id="UP000824264">
    <property type="component" value="Unassembled WGS sequence"/>
</dbReference>
<organism evidence="11 12">
    <name type="scientific">Candidatus Bilophila faecipullorum</name>
    <dbReference type="NCBI Taxonomy" id="2838482"/>
    <lineage>
        <taxon>Bacteria</taxon>
        <taxon>Pseudomonadati</taxon>
        <taxon>Thermodesulfobacteriota</taxon>
        <taxon>Desulfovibrionia</taxon>
        <taxon>Desulfovibrionales</taxon>
        <taxon>Desulfovibrionaceae</taxon>
        <taxon>Bilophila</taxon>
    </lineage>
</organism>
<keyword evidence="9" id="KW-0460">Magnesium</keyword>
<evidence type="ECO:0000256" key="5">
    <source>
        <dbReference type="ARBA" id="ARBA00022694"/>
    </source>
</evidence>
<evidence type="ECO:0000256" key="2">
    <source>
        <dbReference type="ARBA" id="ARBA00007599"/>
    </source>
</evidence>
<dbReference type="PANTHER" id="PTHR33540:SF2">
    <property type="entry name" value="TRNA THREONYLCARBAMOYLADENOSINE BIOSYNTHESIS PROTEIN TSAE"/>
    <property type="match status" value="1"/>
</dbReference>
<dbReference type="NCBIfam" id="TIGR00150">
    <property type="entry name" value="T6A_YjeE"/>
    <property type="match status" value="1"/>
</dbReference>
<keyword evidence="5" id="KW-0819">tRNA processing</keyword>
<sequence length="175" mass="19005">MDIPLSDAEATVELGRSLGRALDARRAEGGEHLAIILFFGELGAGKTTFTRGLIEALPGGEDAEVSSPSFTLCNSYPTTPPVIHCDLYRSEGALPDEVEEALDAESGLVLVEWAERIPPEDLPLKRLDIRFQVCKNNRLVTLLPHGEAACCVLQKLSRLRVEGEAGDKAFLPHRS</sequence>
<evidence type="ECO:0000256" key="4">
    <source>
        <dbReference type="ARBA" id="ARBA00022490"/>
    </source>
</evidence>
<evidence type="ECO:0000256" key="7">
    <source>
        <dbReference type="ARBA" id="ARBA00022741"/>
    </source>
</evidence>
<dbReference type="PANTHER" id="PTHR33540">
    <property type="entry name" value="TRNA THREONYLCARBAMOYLADENOSINE BIOSYNTHESIS PROTEIN TSAE"/>
    <property type="match status" value="1"/>
</dbReference>
<evidence type="ECO:0000313" key="12">
    <source>
        <dbReference type="Proteomes" id="UP000824264"/>
    </source>
</evidence>
<keyword evidence="4" id="KW-0963">Cytoplasm</keyword>
<dbReference type="GO" id="GO:0005524">
    <property type="term" value="F:ATP binding"/>
    <property type="evidence" value="ECO:0007669"/>
    <property type="project" value="UniProtKB-KW"/>
</dbReference>
<dbReference type="EMBL" id="DXGI01000434">
    <property type="protein sequence ID" value="HIW79772.1"/>
    <property type="molecule type" value="Genomic_DNA"/>
</dbReference>
<proteinExistence type="inferred from homology"/>
<evidence type="ECO:0000256" key="9">
    <source>
        <dbReference type="ARBA" id="ARBA00022842"/>
    </source>
</evidence>
<gene>
    <name evidence="11" type="primary">tsaE</name>
    <name evidence="11" type="ORF">H9874_11625</name>
</gene>
<comment type="subcellular location">
    <subcellularLocation>
        <location evidence="1">Cytoplasm</location>
    </subcellularLocation>
</comment>
<name>A0A9D1R2E4_9BACT</name>
<accession>A0A9D1R2E4</accession>
<dbReference type="AlphaFoldDB" id="A0A9D1R2E4"/>
<evidence type="ECO:0000256" key="8">
    <source>
        <dbReference type="ARBA" id="ARBA00022840"/>
    </source>
</evidence>
<dbReference type="Pfam" id="PF02367">
    <property type="entry name" value="TsaE"/>
    <property type="match status" value="1"/>
</dbReference>
<reference evidence="11" key="1">
    <citation type="journal article" date="2021" name="PeerJ">
        <title>Extensive microbial diversity within the chicken gut microbiome revealed by metagenomics and culture.</title>
        <authorList>
            <person name="Gilroy R."/>
            <person name="Ravi A."/>
            <person name="Getino M."/>
            <person name="Pursley I."/>
            <person name="Horton D.L."/>
            <person name="Alikhan N.F."/>
            <person name="Baker D."/>
            <person name="Gharbi K."/>
            <person name="Hall N."/>
            <person name="Watson M."/>
            <person name="Adriaenssens E.M."/>
            <person name="Foster-Nyarko E."/>
            <person name="Jarju S."/>
            <person name="Secka A."/>
            <person name="Antonio M."/>
            <person name="Oren A."/>
            <person name="Chaudhuri R.R."/>
            <person name="La Ragione R."/>
            <person name="Hildebrand F."/>
            <person name="Pallen M.J."/>
        </authorList>
    </citation>
    <scope>NUCLEOTIDE SEQUENCE</scope>
    <source>
        <strain evidence="11">ChiSxjej5B17-1746</strain>
    </source>
</reference>
<dbReference type="SUPFAM" id="SSF52540">
    <property type="entry name" value="P-loop containing nucleoside triphosphate hydrolases"/>
    <property type="match status" value="1"/>
</dbReference>
<dbReference type="GO" id="GO:0002949">
    <property type="term" value="P:tRNA threonylcarbamoyladenosine modification"/>
    <property type="evidence" value="ECO:0007669"/>
    <property type="project" value="InterPro"/>
</dbReference>
<dbReference type="GO" id="GO:0046872">
    <property type="term" value="F:metal ion binding"/>
    <property type="evidence" value="ECO:0007669"/>
    <property type="project" value="UniProtKB-KW"/>
</dbReference>
<evidence type="ECO:0000256" key="1">
    <source>
        <dbReference type="ARBA" id="ARBA00004496"/>
    </source>
</evidence>
<dbReference type="Gene3D" id="3.40.50.300">
    <property type="entry name" value="P-loop containing nucleotide triphosphate hydrolases"/>
    <property type="match status" value="1"/>
</dbReference>
<protein>
    <recommendedName>
        <fullName evidence="3">tRNA threonylcarbamoyladenosine biosynthesis protein TsaE</fullName>
    </recommendedName>
    <alternativeName>
        <fullName evidence="10">t(6)A37 threonylcarbamoyladenosine biosynthesis protein TsaE</fullName>
    </alternativeName>
</protein>
<comment type="similarity">
    <text evidence="2">Belongs to the TsaE family.</text>
</comment>
<evidence type="ECO:0000256" key="6">
    <source>
        <dbReference type="ARBA" id="ARBA00022723"/>
    </source>
</evidence>
<evidence type="ECO:0000256" key="10">
    <source>
        <dbReference type="ARBA" id="ARBA00032441"/>
    </source>
</evidence>
<dbReference type="GO" id="GO:0005737">
    <property type="term" value="C:cytoplasm"/>
    <property type="evidence" value="ECO:0007669"/>
    <property type="project" value="UniProtKB-SubCell"/>
</dbReference>
<evidence type="ECO:0000256" key="3">
    <source>
        <dbReference type="ARBA" id="ARBA00019010"/>
    </source>
</evidence>
<reference evidence="11" key="2">
    <citation type="submission" date="2021-04" db="EMBL/GenBank/DDBJ databases">
        <authorList>
            <person name="Gilroy R."/>
        </authorList>
    </citation>
    <scope>NUCLEOTIDE SEQUENCE</scope>
    <source>
        <strain evidence="11">ChiSxjej5B17-1746</strain>
    </source>
</reference>
<keyword evidence="8" id="KW-0067">ATP-binding</keyword>
<evidence type="ECO:0000313" key="11">
    <source>
        <dbReference type="EMBL" id="HIW79772.1"/>
    </source>
</evidence>
<dbReference type="InterPro" id="IPR027417">
    <property type="entry name" value="P-loop_NTPase"/>
</dbReference>